<dbReference type="RefSeq" id="WP_239796580.1">
    <property type="nucleotide sequence ID" value="NZ_OU912926.1"/>
</dbReference>
<evidence type="ECO:0000256" key="3">
    <source>
        <dbReference type="ARBA" id="ARBA00022692"/>
    </source>
</evidence>
<evidence type="ECO:0000259" key="8">
    <source>
        <dbReference type="Pfam" id="PF01618"/>
    </source>
</evidence>
<evidence type="ECO:0000256" key="2">
    <source>
        <dbReference type="ARBA" id="ARBA00022475"/>
    </source>
</evidence>
<dbReference type="PANTHER" id="PTHR30625:SF3">
    <property type="entry name" value="TOL-PAL SYSTEM PROTEIN TOLQ"/>
    <property type="match status" value="1"/>
</dbReference>
<evidence type="ECO:0000256" key="6">
    <source>
        <dbReference type="RuleBase" id="RU004057"/>
    </source>
</evidence>
<feature type="transmembrane region" description="Helical" evidence="7">
    <location>
        <begin position="124"/>
        <end position="148"/>
    </location>
</feature>
<comment type="subcellular location">
    <subcellularLocation>
        <location evidence="1">Cell membrane</location>
        <topology evidence="1">Multi-pass membrane protein</topology>
    </subcellularLocation>
    <subcellularLocation>
        <location evidence="6">Membrane</location>
        <topology evidence="6">Multi-pass membrane protein</topology>
    </subcellularLocation>
</comment>
<feature type="transmembrane region" description="Helical" evidence="7">
    <location>
        <begin position="12"/>
        <end position="35"/>
    </location>
</feature>
<evidence type="ECO:0000256" key="1">
    <source>
        <dbReference type="ARBA" id="ARBA00004651"/>
    </source>
</evidence>
<name>A0ABM8YYN6_9PROT</name>
<accession>A0ABM8YYN6</accession>
<feature type="transmembrane region" description="Helical" evidence="7">
    <location>
        <begin position="168"/>
        <end position="189"/>
    </location>
</feature>
<dbReference type="InterPro" id="IPR050790">
    <property type="entry name" value="ExbB/TolQ_transport"/>
</dbReference>
<organism evidence="9 10">
    <name type="scientific">Candidatus Nitrotoga arctica</name>
    <dbReference type="NCBI Taxonomy" id="453162"/>
    <lineage>
        <taxon>Bacteria</taxon>
        <taxon>Pseudomonadati</taxon>
        <taxon>Pseudomonadota</taxon>
        <taxon>Betaproteobacteria</taxon>
        <taxon>Nitrosomonadales</taxon>
        <taxon>Gallionellaceae</taxon>
        <taxon>Candidatus Nitrotoga</taxon>
    </lineage>
</organism>
<dbReference type="Pfam" id="PF01618">
    <property type="entry name" value="MotA_ExbB"/>
    <property type="match status" value="1"/>
</dbReference>
<evidence type="ECO:0000256" key="5">
    <source>
        <dbReference type="ARBA" id="ARBA00023136"/>
    </source>
</evidence>
<keyword evidence="3 7" id="KW-0812">Transmembrane</keyword>
<keyword evidence="6" id="KW-0813">Transport</keyword>
<keyword evidence="2" id="KW-1003">Cell membrane</keyword>
<dbReference type="InterPro" id="IPR002898">
    <property type="entry name" value="MotA_ExbB_proton_chnl"/>
</dbReference>
<keyword evidence="6" id="KW-0653">Protein transport</keyword>
<dbReference type="Proteomes" id="UP000839052">
    <property type="component" value="Chromosome"/>
</dbReference>
<reference evidence="9 10" key="1">
    <citation type="submission" date="2021-10" db="EMBL/GenBank/DDBJ databases">
        <authorList>
            <person name="Koch H."/>
        </authorList>
    </citation>
    <scope>NUCLEOTIDE SEQUENCE [LARGE SCALE GENOMIC DNA]</scope>
    <source>
        <strain evidence="9">6680</strain>
    </source>
</reference>
<feature type="domain" description="MotA/TolQ/ExbB proton channel" evidence="8">
    <location>
        <begin position="85"/>
        <end position="201"/>
    </location>
</feature>
<comment type="similarity">
    <text evidence="6">Belongs to the exbB/tolQ family.</text>
</comment>
<evidence type="ECO:0000313" key="9">
    <source>
        <dbReference type="EMBL" id="CAG9932687.1"/>
    </source>
</evidence>
<dbReference type="EMBL" id="OU912926">
    <property type="protein sequence ID" value="CAG9932687.1"/>
    <property type="molecule type" value="Genomic_DNA"/>
</dbReference>
<keyword evidence="10" id="KW-1185">Reference proteome</keyword>
<keyword evidence="4 7" id="KW-1133">Transmembrane helix</keyword>
<sequence>MNNLFSVGSPVVAATLLLLIFLSVATWSIALLKLWRQMRNDKSNRAFSDVFWAARDWHAAAEVAQQGSSDLARLAQAGFAEVKNLSAEQQDLKHIGAPQDVLERMLRQQVENMQRYHERGLAELATIGSTSPFVGLFGTVWGIMHALQDIGTSGSASLDVVAGPIGEALIATAIGIATALPAVLAYNYFLRRLRVQVTELENFAHDFVRLAFKHNFKL</sequence>
<dbReference type="PANTHER" id="PTHR30625">
    <property type="entry name" value="PROTEIN TOLQ"/>
    <property type="match status" value="1"/>
</dbReference>
<evidence type="ECO:0000313" key="10">
    <source>
        <dbReference type="Proteomes" id="UP000839052"/>
    </source>
</evidence>
<evidence type="ECO:0000256" key="4">
    <source>
        <dbReference type="ARBA" id="ARBA00022989"/>
    </source>
</evidence>
<gene>
    <name evidence="9" type="ORF">NTG6680_1434</name>
</gene>
<protein>
    <submittedName>
        <fullName evidence="9">MotA/TolQ/ExbB proton channel family protein</fullName>
    </submittedName>
</protein>
<evidence type="ECO:0000256" key="7">
    <source>
        <dbReference type="SAM" id="Phobius"/>
    </source>
</evidence>
<proteinExistence type="inferred from homology"/>
<keyword evidence="5 7" id="KW-0472">Membrane</keyword>